<protein>
    <submittedName>
        <fullName evidence="2">Uncharacterized protein</fullName>
    </submittedName>
</protein>
<name>A0A915JKA2_ROMCU</name>
<sequence length="117" mass="13492">MTGTEMKMQLNKSSCSTMMRDLSNAQNTMIKYLKSISAADTSDFDRIVEDAFDALEMPNSDSKDFLRISLNNHKLRHYYKFVEDNIGRGIIPELKYLEGKYRSLKDSSCSRNTKCED</sequence>
<dbReference type="Proteomes" id="UP000887565">
    <property type="component" value="Unplaced"/>
</dbReference>
<evidence type="ECO:0000313" key="2">
    <source>
        <dbReference type="WBParaSite" id="nRc.2.0.1.t26502-RA"/>
    </source>
</evidence>
<organism evidence="1 2">
    <name type="scientific">Romanomermis culicivorax</name>
    <name type="common">Nematode worm</name>
    <dbReference type="NCBI Taxonomy" id="13658"/>
    <lineage>
        <taxon>Eukaryota</taxon>
        <taxon>Metazoa</taxon>
        <taxon>Ecdysozoa</taxon>
        <taxon>Nematoda</taxon>
        <taxon>Enoplea</taxon>
        <taxon>Dorylaimia</taxon>
        <taxon>Mermithida</taxon>
        <taxon>Mermithoidea</taxon>
        <taxon>Mermithidae</taxon>
        <taxon>Romanomermis</taxon>
    </lineage>
</organism>
<dbReference type="WBParaSite" id="nRc.2.0.1.t26502-RA">
    <property type="protein sequence ID" value="nRc.2.0.1.t26502-RA"/>
    <property type="gene ID" value="nRc.2.0.1.g26502"/>
</dbReference>
<reference evidence="2" key="1">
    <citation type="submission" date="2022-11" db="UniProtKB">
        <authorList>
            <consortium name="WormBaseParasite"/>
        </authorList>
    </citation>
    <scope>IDENTIFICATION</scope>
</reference>
<dbReference type="AlphaFoldDB" id="A0A915JKA2"/>
<evidence type="ECO:0000313" key="1">
    <source>
        <dbReference type="Proteomes" id="UP000887565"/>
    </source>
</evidence>
<accession>A0A915JKA2</accession>
<proteinExistence type="predicted"/>
<keyword evidence="1" id="KW-1185">Reference proteome</keyword>